<dbReference type="Pfam" id="PF12146">
    <property type="entry name" value="Hydrolase_4"/>
    <property type="match status" value="1"/>
</dbReference>
<organism evidence="2 3">
    <name type="scientific">Alcanivorax profundi</name>
    <dbReference type="NCBI Taxonomy" id="2338368"/>
    <lineage>
        <taxon>Bacteria</taxon>
        <taxon>Pseudomonadati</taxon>
        <taxon>Pseudomonadota</taxon>
        <taxon>Gammaproteobacteria</taxon>
        <taxon>Oceanospirillales</taxon>
        <taxon>Alcanivoracaceae</taxon>
        <taxon>Alcanivorax</taxon>
    </lineage>
</organism>
<protein>
    <submittedName>
        <fullName evidence="2">Alpha/beta fold hydrolase</fullName>
    </submittedName>
</protein>
<keyword evidence="3" id="KW-1185">Reference proteome</keyword>
<dbReference type="Proteomes" id="UP000283734">
    <property type="component" value="Unassembled WGS sequence"/>
</dbReference>
<dbReference type="GO" id="GO:0016787">
    <property type="term" value="F:hydrolase activity"/>
    <property type="evidence" value="ECO:0007669"/>
    <property type="project" value="UniProtKB-KW"/>
</dbReference>
<dbReference type="SUPFAM" id="SSF53474">
    <property type="entry name" value="alpha/beta-Hydrolases"/>
    <property type="match status" value="1"/>
</dbReference>
<feature type="domain" description="Serine aminopeptidase S33" evidence="1">
    <location>
        <begin position="28"/>
        <end position="291"/>
    </location>
</feature>
<keyword evidence="2" id="KW-0378">Hydrolase</keyword>
<dbReference type="InterPro" id="IPR029058">
    <property type="entry name" value="AB_hydrolase_fold"/>
</dbReference>
<dbReference type="EMBL" id="QYYA01000001">
    <property type="protein sequence ID" value="RJG20224.1"/>
    <property type="molecule type" value="Genomic_DNA"/>
</dbReference>
<dbReference type="Gene3D" id="3.40.50.1820">
    <property type="entry name" value="alpha/beta hydrolase"/>
    <property type="match status" value="1"/>
</dbReference>
<dbReference type="AlphaFoldDB" id="A0A418Y3V2"/>
<accession>A0A418Y3V2</accession>
<comment type="caution">
    <text evidence="2">The sequence shown here is derived from an EMBL/GenBank/DDBJ whole genome shotgun (WGS) entry which is preliminary data.</text>
</comment>
<proteinExistence type="predicted"/>
<dbReference type="InterPro" id="IPR022742">
    <property type="entry name" value="Hydrolase_4"/>
</dbReference>
<evidence type="ECO:0000259" key="1">
    <source>
        <dbReference type="Pfam" id="PF12146"/>
    </source>
</evidence>
<sequence length="312" mass="34345">MTQERLLHTTNESHTVAIHHWPSDVAVPKGVIVWLHGMAEHGGRYGALAHYLNNRGWHLYCPDHRGHGQSIADHCSQGHFGDHHGWQNVVNDAADVVALARERHPGLPCVLGGHSMGSFIALAVAETETAQSLAGLILCGSDYHPGIYYRLMQLPIRLARIRNGGRGSSPLIRKMTFGTWAGQVPEPATDFDWLSAEPAEVNAYIEDPLCGFDCSTETWLQLVQGLRQVHSVASLSEIPEALPVLLLGGEADPMSNMGKGMMALENVLHAMEQPVKAHFWPTGRHEILNDECRDEVHQAIGEWLERLEGLGN</sequence>
<reference evidence="2 3" key="1">
    <citation type="submission" date="2018-09" db="EMBL/GenBank/DDBJ databases">
        <title>Alcanivorax profundi sp. nov., isolated from 1000 m-depth seawater of the Mariana Trench.</title>
        <authorList>
            <person name="Liu J."/>
        </authorList>
    </citation>
    <scope>NUCLEOTIDE SEQUENCE [LARGE SCALE GENOMIC DNA]</scope>
    <source>
        <strain evidence="2 3">MTEO17</strain>
    </source>
</reference>
<dbReference type="OrthoDB" id="9806902at2"/>
<dbReference type="PANTHER" id="PTHR11614">
    <property type="entry name" value="PHOSPHOLIPASE-RELATED"/>
    <property type="match status" value="1"/>
</dbReference>
<gene>
    <name evidence="2" type="ORF">D4A39_05255</name>
</gene>
<name>A0A418Y3V2_9GAMM</name>
<dbReference type="RefSeq" id="WP_119917617.1">
    <property type="nucleotide sequence ID" value="NZ_QYYA01000001.1"/>
</dbReference>
<evidence type="ECO:0000313" key="2">
    <source>
        <dbReference type="EMBL" id="RJG20224.1"/>
    </source>
</evidence>
<dbReference type="InterPro" id="IPR051044">
    <property type="entry name" value="MAG_DAG_Lipase"/>
</dbReference>
<evidence type="ECO:0000313" key="3">
    <source>
        <dbReference type="Proteomes" id="UP000283734"/>
    </source>
</evidence>